<evidence type="ECO:0000313" key="2">
    <source>
        <dbReference type="Proteomes" id="UP000662857"/>
    </source>
</evidence>
<dbReference type="AlphaFoldDB" id="A0A895YIK5"/>
<dbReference type="InterPro" id="IPR050490">
    <property type="entry name" value="Bact_solute-bd_prot1"/>
</dbReference>
<dbReference type="EMBL" id="CP070499">
    <property type="protein sequence ID" value="QSB15359.1"/>
    <property type="molecule type" value="Genomic_DNA"/>
</dbReference>
<accession>A0A895YIK5</accession>
<dbReference type="PANTHER" id="PTHR43649:SF12">
    <property type="entry name" value="DIACETYLCHITOBIOSE BINDING PROTEIN DASA"/>
    <property type="match status" value="1"/>
</dbReference>
<gene>
    <name evidence="1" type="ORF">JQS43_03065</name>
</gene>
<dbReference type="Gene3D" id="3.40.190.10">
    <property type="entry name" value="Periplasmic binding protein-like II"/>
    <property type="match status" value="1"/>
</dbReference>
<dbReference type="Proteomes" id="UP000662857">
    <property type="component" value="Chromosome"/>
</dbReference>
<dbReference type="SUPFAM" id="SSF53850">
    <property type="entry name" value="Periplasmic binding protein-like II"/>
    <property type="match status" value="1"/>
</dbReference>
<reference evidence="1" key="1">
    <citation type="submission" date="2021-02" db="EMBL/GenBank/DDBJ databases">
        <title>Natrosporangium hydrolyticum gen. nov., sp. nov, a haloalkaliphilic actinobacterium from a soda solonchak soil.</title>
        <authorList>
            <person name="Sorokin D.Y."/>
            <person name="Khijniak T.V."/>
            <person name="Zakharycheva A.P."/>
            <person name="Boueva O.V."/>
            <person name="Ariskina E.V."/>
            <person name="Hahnke R.L."/>
            <person name="Bunk B."/>
            <person name="Sproer C."/>
            <person name="Schumann P."/>
            <person name="Evtushenko L.I."/>
            <person name="Kublanov I.V."/>
        </authorList>
    </citation>
    <scope>NUCLEOTIDE SEQUENCE</scope>
    <source>
        <strain evidence="1">DSM 106523</strain>
    </source>
</reference>
<organism evidence="1 2">
    <name type="scientific">Natronosporangium hydrolyticum</name>
    <dbReference type="NCBI Taxonomy" id="2811111"/>
    <lineage>
        <taxon>Bacteria</taxon>
        <taxon>Bacillati</taxon>
        <taxon>Actinomycetota</taxon>
        <taxon>Actinomycetes</taxon>
        <taxon>Micromonosporales</taxon>
        <taxon>Micromonosporaceae</taxon>
        <taxon>Natronosporangium</taxon>
    </lineage>
</organism>
<name>A0A895YIK5_9ACTN</name>
<protein>
    <submittedName>
        <fullName evidence="1">Sugar ABC transporter substrate-binding protein</fullName>
    </submittedName>
</protein>
<sequence>MTAAAACGGGQQGDSADGTVTLEMWDWWVDADPIAGVIDDLVEEYTDENPDVEIVRRAIPYSDYPDAVIQGSLARELPDILISDVVDTIVWGNLGVFRDISAEVEQWGQEDLYYEGRFDSVRGQEGEIFSLPNSSNTLGLYYDVDVLDEHDLDPPTTWEEFYDAAETISDGGQRAVIVAADPSLTGYQWLPWLWQAGGSVDDLASEAGVRALNVWRDMIETQAMTPDVVTYGHDDLREQFASGQVAMMVNGPWNLDALSADDVEIDWAVAPLPCDVECASQAGGENIGVSASTDHPEAAWSFIEWLQSRDVALDWTLDHNSIPHRTDLEGETVFVEKNPQMEAFLEQGAYMQAPPAEYIDVWPEVQEALSEAIHAVLVGGADTEQALADAAAQIEALGR</sequence>
<proteinExistence type="predicted"/>
<dbReference type="CDD" id="cd13585">
    <property type="entry name" value="PBP2_TMBP_like"/>
    <property type="match status" value="1"/>
</dbReference>
<dbReference type="KEGG" id="nhy:JQS43_03065"/>
<dbReference type="PANTHER" id="PTHR43649">
    <property type="entry name" value="ARABINOSE-BINDING PROTEIN-RELATED"/>
    <property type="match status" value="1"/>
</dbReference>
<dbReference type="Pfam" id="PF13416">
    <property type="entry name" value="SBP_bac_8"/>
    <property type="match status" value="1"/>
</dbReference>
<keyword evidence="2" id="KW-1185">Reference proteome</keyword>
<evidence type="ECO:0000313" key="1">
    <source>
        <dbReference type="EMBL" id="QSB15359.1"/>
    </source>
</evidence>
<dbReference type="InterPro" id="IPR006059">
    <property type="entry name" value="SBP"/>
</dbReference>
<dbReference type="RefSeq" id="WP_239677536.1">
    <property type="nucleotide sequence ID" value="NZ_CP070499.1"/>
</dbReference>